<proteinExistence type="predicted"/>
<comment type="caution">
    <text evidence="3">The sequence shown here is derived from an EMBL/GenBank/DDBJ whole genome shotgun (WGS) entry which is preliminary data.</text>
</comment>
<keyword evidence="4" id="KW-1185">Reference proteome</keyword>
<sequence>MWLGIFRRLVLAFIYLAAFFYSAVFNNDIGWTLFIFMSLVLLFSLVQLAIPLGSITAESADTVVAHLNKEATLPIVLRREQALLPLAQLTISVVDPLVETSETTYLFWREEQHDFIWQPTQRGLYQSMTLRYQSSDFFQLFTKSRKVEIAKEMLVLPQLQPARNILRLQETMKNQAFGEPTFAVKNYRPYRSGDAPKNIDWKLSSKQSTLIYRELETEQLAQTVWLFISTPSEHFEAMLSYYYSLQTVAQEPMEQYLFGDQLDDPAKIDALAFAQIQPLTTVPVLPDFKDKSIFLFTPEQTPETAEVRARLSKDNQVTVYDYDTLAGWFRETKGSR</sequence>
<organism evidence="3 4">
    <name type="scientific">Candidatus Enterococcus moelleringii</name>
    <dbReference type="NCBI Taxonomy" id="2815325"/>
    <lineage>
        <taxon>Bacteria</taxon>
        <taxon>Bacillati</taxon>
        <taxon>Bacillota</taxon>
        <taxon>Bacilli</taxon>
        <taxon>Lactobacillales</taxon>
        <taxon>Enterococcaceae</taxon>
        <taxon>Enterococcus</taxon>
    </lineage>
</organism>
<accession>A0ABS3LA41</accession>
<evidence type="ECO:0000313" key="3">
    <source>
        <dbReference type="EMBL" id="MBO1305611.1"/>
    </source>
</evidence>
<feature type="transmembrane region" description="Helical" evidence="1">
    <location>
        <begin position="5"/>
        <end position="23"/>
    </location>
</feature>
<dbReference type="PANTHER" id="PTHR34351:SF2">
    <property type="entry name" value="DUF58 DOMAIN-CONTAINING PROTEIN"/>
    <property type="match status" value="1"/>
</dbReference>
<feature type="transmembrane region" description="Helical" evidence="1">
    <location>
        <begin position="29"/>
        <end position="50"/>
    </location>
</feature>
<dbReference type="PANTHER" id="PTHR34351">
    <property type="entry name" value="SLR1927 PROTEIN-RELATED"/>
    <property type="match status" value="1"/>
</dbReference>
<evidence type="ECO:0000259" key="2">
    <source>
        <dbReference type="Pfam" id="PF01882"/>
    </source>
</evidence>
<dbReference type="EMBL" id="JAFREM010000009">
    <property type="protein sequence ID" value="MBO1305611.1"/>
    <property type="molecule type" value="Genomic_DNA"/>
</dbReference>
<dbReference type="Pfam" id="PF01882">
    <property type="entry name" value="DUF58"/>
    <property type="match status" value="1"/>
</dbReference>
<protein>
    <submittedName>
        <fullName evidence="3">DUF58 domain-containing protein</fullName>
    </submittedName>
</protein>
<evidence type="ECO:0000313" key="4">
    <source>
        <dbReference type="Proteomes" id="UP000664601"/>
    </source>
</evidence>
<gene>
    <name evidence="3" type="ORF">JZO70_05540</name>
</gene>
<keyword evidence="1" id="KW-1133">Transmembrane helix</keyword>
<name>A0ABS3LA41_9ENTE</name>
<keyword evidence="1" id="KW-0472">Membrane</keyword>
<dbReference type="Proteomes" id="UP000664601">
    <property type="component" value="Unassembled WGS sequence"/>
</dbReference>
<dbReference type="InterPro" id="IPR002881">
    <property type="entry name" value="DUF58"/>
</dbReference>
<feature type="domain" description="DUF58" evidence="2">
    <location>
        <begin position="187"/>
        <end position="235"/>
    </location>
</feature>
<keyword evidence="1" id="KW-0812">Transmembrane</keyword>
<evidence type="ECO:0000256" key="1">
    <source>
        <dbReference type="SAM" id="Phobius"/>
    </source>
</evidence>
<dbReference type="RefSeq" id="WP_207672555.1">
    <property type="nucleotide sequence ID" value="NZ_JAFREM010000009.1"/>
</dbReference>
<reference evidence="3 4" key="1">
    <citation type="submission" date="2021-03" db="EMBL/GenBank/DDBJ databases">
        <title>Enterococcal diversity collection.</title>
        <authorList>
            <person name="Gilmore M.S."/>
            <person name="Schwartzman J."/>
            <person name="Van Tyne D."/>
            <person name="Martin M."/>
            <person name="Earl A.M."/>
            <person name="Manson A.L."/>
            <person name="Straub T."/>
            <person name="Salamzade R."/>
            <person name="Saavedra J."/>
            <person name="Lebreton F."/>
            <person name="Prichula J."/>
            <person name="Schaufler K."/>
            <person name="Gaca A."/>
            <person name="Sgardioli B."/>
            <person name="Wagenaar J."/>
            <person name="Strong T."/>
        </authorList>
    </citation>
    <scope>NUCLEOTIDE SEQUENCE [LARGE SCALE GENOMIC DNA]</scope>
    <source>
        <strain evidence="3 4">669A</strain>
    </source>
</reference>